<feature type="transmembrane region" description="Helical" evidence="1">
    <location>
        <begin position="144"/>
        <end position="164"/>
    </location>
</feature>
<organism evidence="2 3">
    <name type="scientific">Luteimonas flava</name>
    <dbReference type="NCBI Taxonomy" id="3115822"/>
    <lineage>
        <taxon>Bacteria</taxon>
        <taxon>Pseudomonadati</taxon>
        <taxon>Pseudomonadota</taxon>
        <taxon>Gammaproteobacteria</taxon>
        <taxon>Lysobacterales</taxon>
        <taxon>Lysobacteraceae</taxon>
        <taxon>Luteimonas</taxon>
    </lineage>
</organism>
<keyword evidence="1" id="KW-0812">Transmembrane</keyword>
<keyword evidence="1" id="KW-1133">Transmembrane helix</keyword>
<gene>
    <name evidence="2" type="ORF">V3391_09085</name>
</gene>
<dbReference type="Proteomes" id="UP001358324">
    <property type="component" value="Unassembled WGS sequence"/>
</dbReference>
<keyword evidence="1" id="KW-0472">Membrane</keyword>
<feature type="transmembrane region" description="Helical" evidence="1">
    <location>
        <begin position="31"/>
        <end position="52"/>
    </location>
</feature>
<protein>
    <submittedName>
        <fullName evidence="2">Uncharacterized protein</fullName>
    </submittedName>
</protein>
<feature type="transmembrane region" description="Helical" evidence="1">
    <location>
        <begin position="272"/>
        <end position="290"/>
    </location>
</feature>
<name>A0ABU7WEG6_9GAMM</name>
<accession>A0ABU7WEG6</accession>
<sequence length="450" mass="46920">MLAVYVVLLASAALLGVLVPSDDAASRANGLAFFVLIANFSIWGGWLSRLLLMQSQAAGLRTPGITVAVLSALAGAAVVTLLLPASLLLALGVPLATALGAAALGMFGGLLFAVLPWPAAVALLTLPGLSRVLASVLPPMGTPHLLAAAVLGVLVLAACVRSIMRTSDPADIPAWRRPVMLQAPGGMVAWTDSKIAASPDAPHVHQGWLVALPRPEHAGPHAPRAAIDTLLAGPMGYVARRAVLKQWALLALCVIAVLVIPFRGDTPMVRDALLIGGLVGLFAGGWTLALRLDRQRRRVSGELAELALLPGLGTPAEAATRLQRSVMVRLGQLMLFALAGVLLLAWIRGITWPHVVLLLGVLAGTCASGVLLCAIALTRMDVASMRTFFILLPLLIAGIASAMVAVIPLPVESSPAVWAALWITLTATYLMAARVSLRRFRASPHAFLLD</sequence>
<proteinExistence type="predicted"/>
<feature type="transmembrane region" description="Helical" evidence="1">
    <location>
        <begin position="355"/>
        <end position="377"/>
    </location>
</feature>
<feature type="transmembrane region" description="Helical" evidence="1">
    <location>
        <begin position="89"/>
        <end position="112"/>
    </location>
</feature>
<comment type="caution">
    <text evidence="2">The sequence shown here is derived from an EMBL/GenBank/DDBJ whole genome shotgun (WGS) entry which is preliminary data.</text>
</comment>
<feature type="transmembrane region" description="Helical" evidence="1">
    <location>
        <begin position="417"/>
        <end position="437"/>
    </location>
</feature>
<reference evidence="2 3" key="1">
    <citation type="submission" date="2024-01" db="EMBL/GenBank/DDBJ databases">
        <title>Novel species of the genus Luteimonas isolated from rivers.</title>
        <authorList>
            <person name="Lu H."/>
        </authorList>
    </citation>
    <scope>NUCLEOTIDE SEQUENCE [LARGE SCALE GENOMIC DNA]</scope>
    <source>
        <strain evidence="2 3">SMYT11W</strain>
    </source>
</reference>
<feature type="transmembrane region" description="Helical" evidence="1">
    <location>
        <begin position="330"/>
        <end position="349"/>
    </location>
</feature>
<dbReference type="EMBL" id="JAZHBM010000002">
    <property type="protein sequence ID" value="MEF3082364.1"/>
    <property type="molecule type" value="Genomic_DNA"/>
</dbReference>
<keyword evidence="3" id="KW-1185">Reference proteome</keyword>
<feature type="transmembrane region" description="Helical" evidence="1">
    <location>
        <begin position="64"/>
        <end position="83"/>
    </location>
</feature>
<feature type="transmembrane region" description="Helical" evidence="1">
    <location>
        <begin position="242"/>
        <end position="260"/>
    </location>
</feature>
<feature type="transmembrane region" description="Helical" evidence="1">
    <location>
        <begin position="389"/>
        <end position="411"/>
    </location>
</feature>
<evidence type="ECO:0000313" key="3">
    <source>
        <dbReference type="Proteomes" id="UP001358324"/>
    </source>
</evidence>
<evidence type="ECO:0000256" key="1">
    <source>
        <dbReference type="SAM" id="Phobius"/>
    </source>
</evidence>
<evidence type="ECO:0000313" key="2">
    <source>
        <dbReference type="EMBL" id="MEF3082364.1"/>
    </source>
</evidence>